<feature type="domain" description="Creatinase N-terminal" evidence="2">
    <location>
        <begin position="16"/>
        <end position="139"/>
    </location>
</feature>
<dbReference type="InterPro" id="IPR000587">
    <property type="entry name" value="Creatinase_N"/>
</dbReference>
<reference evidence="4" key="1">
    <citation type="journal article" date="2016" name="Stand. Genomic Sci.">
        <title>Complete genome sequence of Methanospirillum hungatei type strain JF1.</title>
        <authorList>
            <person name="Gunsalus R.P."/>
            <person name="Cook L.E."/>
            <person name="Crable B."/>
            <person name="Rohlin L."/>
            <person name="McDonald E."/>
            <person name="Mouttaki H."/>
            <person name="Sieber J.R."/>
            <person name="Poweleit N."/>
            <person name="Zhou H."/>
            <person name="Lapidus A.L."/>
            <person name="Daligault H.E."/>
            <person name="Land M."/>
            <person name="Gilna P."/>
            <person name="Ivanova N."/>
            <person name="Kyrpides N."/>
            <person name="Culley D.E."/>
            <person name="McInerney M.J."/>
        </authorList>
    </citation>
    <scope>NUCLEOTIDE SEQUENCE [LARGE SCALE GENOMIC DNA]</scope>
    <source>
        <strain evidence="4">ATCC 27890 / DSM 864 / NBRC 100397 / JF-1</strain>
    </source>
</reference>
<dbReference type="InterPro" id="IPR050659">
    <property type="entry name" value="Peptidase_M24B"/>
</dbReference>
<dbReference type="AlphaFoldDB" id="Q2FLA7"/>
<dbReference type="EMBL" id="CP000254">
    <property type="protein sequence ID" value="ABD40123.1"/>
    <property type="molecule type" value="Genomic_DNA"/>
</dbReference>
<dbReference type="InterPro" id="IPR029149">
    <property type="entry name" value="Creatin/AminoP/Spt16_N"/>
</dbReference>
<dbReference type="SUPFAM" id="SSF53092">
    <property type="entry name" value="Creatinase/prolidase N-terminal domain"/>
    <property type="match status" value="1"/>
</dbReference>
<dbReference type="EnsemblBacteria" id="ABD40123">
    <property type="protein sequence ID" value="ABD40123"/>
    <property type="gene ID" value="Mhun_0353"/>
</dbReference>
<dbReference type="InterPro" id="IPR036005">
    <property type="entry name" value="Creatinase/aminopeptidase-like"/>
</dbReference>
<dbReference type="SUPFAM" id="SSF55920">
    <property type="entry name" value="Creatinase/aminopeptidase"/>
    <property type="match status" value="1"/>
</dbReference>
<accession>Q2FLA7</accession>
<dbReference type="Proteomes" id="UP000001941">
    <property type="component" value="Chromosome"/>
</dbReference>
<proteinExistence type="predicted"/>
<dbReference type="InterPro" id="IPR000994">
    <property type="entry name" value="Pept_M24"/>
</dbReference>
<dbReference type="Pfam" id="PF01321">
    <property type="entry name" value="Creatinase_N"/>
    <property type="match status" value="1"/>
</dbReference>
<dbReference type="PANTHER" id="PTHR46112:SF2">
    <property type="entry name" value="XAA-PRO AMINOPEPTIDASE P-RELATED"/>
    <property type="match status" value="1"/>
</dbReference>
<evidence type="ECO:0000313" key="4">
    <source>
        <dbReference type="Proteomes" id="UP000001941"/>
    </source>
</evidence>
<feature type="domain" description="Peptidase M24" evidence="1">
    <location>
        <begin position="147"/>
        <end position="382"/>
    </location>
</feature>
<protein>
    <submittedName>
        <fullName evidence="3">Peptidase M24</fullName>
    </submittedName>
</protein>
<organism evidence="3 4">
    <name type="scientific">Methanospirillum hungatei JF-1 (strain ATCC 27890 / DSM 864 / NBRC 100397 / JF-1)</name>
    <dbReference type="NCBI Taxonomy" id="323259"/>
    <lineage>
        <taxon>Archaea</taxon>
        <taxon>Methanobacteriati</taxon>
        <taxon>Methanobacteriota</taxon>
        <taxon>Stenosarchaea group</taxon>
        <taxon>Methanomicrobia</taxon>
        <taxon>Methanomicrobiales</taxon>
        <taxon>Methanospirillaceae</taxon>
        <taxon>Methanospirillum</taxon>
    </lineage>
</organism>
<dbReference type="InParanoid" id="Q2FLA7"/>
<dbReference type="Gene3D" id="3.40.350.10">
    <property type="entry name" value="Creatinase/prolidase N-terminal domain"/>
    <property type="match status" value="1"/>
</dbReference>
<evidence type="ECO:0000313" key="3">
    <source>
        <dbReference type="EMBL" id="ABD40123.1"/>
    </source>
</evidence>
<dbReference type="HOGENOM" id="CLU_017266_10_0_2"/>
<gene>
    <name evidence="3" type="ordered locus">Mhun_0353</name>
</gene>
<dbReference type="Pfam" id="PF00557">
    <property type="entry name" value="Peptidase_M24"/>
    <property type="match status" value="1"/>
</dbReference>
<dbReference type="STRING" id="323259.Mhun_0353"/>
<dbReference type="Gene3D" id="3.90.230.10">
    <property type="entry name" value="Creatinase/methionine aminopeptidase superfamily"/>
    <property type="match status" value="1"/>
</dbReference>
<keyword evidence="4" id="KW-1185">Reference proteome</keyword>
<dbReference type="KEGG" id="mhu:Mhun_0353"/>
<name>Q2FLA7_METHJ</name>
<evidence type="ECO:0000259" key="2">
    <source>
        <dbReference type="Pfam" id="PF01321"/>
    </source>
</evidence>
<dbReference type="GeneID" id="3922531"/>
<dbReference type="eggNOG" id="arCOG01000">
    <property type="taxonomic scope" value="Archaea"/>
</dbReference>
<dbReference type="RefSeq" id="WP_011447417.1">
    <property type="nucleotide sequence ID" value="NC_007796.1"/>
</dbReference>
<evidence type="ECO:0000259" key="1">
    <source>
        <dbReference type="Pfam" id="PF00557"/>
    </source>
</evidence>
<dbReference type="PANTHER" id="PTHR46112">
    <property type="entry name" value="AMINOPEPTIDASE"/>
    <property type="match status" value="1"/>
</dbReference>
<sequence>MCTMDSRVPGSELEQRMKRFKARMEDQKPDYELVVIFGNINLYYFTGTMQDSMLCIPRDGEPTLWVRKSYERAKHESEFPYIERMGSFRDAARAYTDVPDTVHLETDIVPLALYQRFSKYFPISHVESVDRELSMVRAVKSPFEISLMEESGRIHARVLEESVPDMLTEGMRESEFATKLYGHLVNEGHHGIARFGMFNTEMLLGQIGFGENSLYPTYFDGPGGSVGLCPAVPLLGDRKRRLKKGDLVFVDVGCGFGGYHTDKTMTYMFGASLPDDVIEKHNRCVDVQNHLASLLVPGNIPSQIYQDVIATLEPEFLENFMGYKDRKVKFLGHGVGLLIDEIPVIAEGFHEPLEENMVFALEPKKGIPGVGMVGIENTFVVSKGRGRCITGTNPGLILV</sequence>
<dbReference type="CDD" id="cd01066">
    <property type="entry name" value="APP_MetAP"/>
    <property type="match status" value="1"/>
</dbReference>